<dbReference type="GO" id="GO:0007281">
    <property type="term" value="P:germ cell development"/>
    <property type="evidence" value="ECO:0007669"/>
    <property type="project" value="InterPro"/>
</dbReference>
<dbReference type="PROSITE" id="PS50097">
    <property type="entry name" value="BTB"/>
    <property type="match status" value="1"/>
</dbReference>
<dbReference type="PANTHER" id="PTHR23231">
    <property type="entry name" value="GERM CELL-LESS PROTEIN"/>
    <property type="match status" value="1"/>
</dbReference>
<dbReference type="Gene3D" id="3.30.710.10">
    <property type="entry name" value="Potassium Channel Kv1.1, Chain A"/>
    <property type="match status" value="1"/>
</dbReference>
<evidence type="ECO:0000313" key="4">
    <source>
        <dbReference type="Proteomes" id="UP000678499"/>
    </source>
</evidence>
<dbReference type="PANTHER" id="PTHR23231:SF17">
    <property type="entry name" value="BTB DOMAIN-CONTAINING PROTEIN"/>
    <property type="match status" value="1"/>
</dbReference>
<sequence>MLSLEARSPFFQAMFHGGWKDADNDVVELKIVDGRVSAQGLDIALGSMYHGEVDIPREAIVNVVAACRLLQLEHLLAKCGDLMVGAVNGDNAVSFLAAGDMYGVGSVKTAALTWLAQNAFPISNADQSRCLAVIWNLSLDTLETVLASEDLVVIPCEMILYSMLCVWVYIQEAQVKSLGDGEDGVRVIMNDAIDFFLKKQVHQLVMHPLDVQCLRRDNVLDPDTIYRTIETQWIRQLHLSVERPLSTVEMPSLNVYGDQAVHTRDGGNWIVLSMKVHPGDGQLEPIVQRDPLCKTSMIRVIAAVSQDGATITWCPAEDEIPSWLL</sequence>
<gene>
    <name evidence="3" type="ORF">NMOB1V02_LOCUS12327</name>
</gene>
<feature type="non-terminal residue" evidence="3">
    <location>
        <position position="325"/>
    </location>
</feature>
<dbReference type="InterPro" id="IPR043380">
    <property type="entry name" value="Gcl-like"/>
</dbReference>
<evidence type="ECO:0000313" key="3">
    <source>
        <dbReference type="EMBL" id="CAD7284723.1"/>
    </source>
</evidence>
<dbReference type="Pfam" id="PF00651">
    <property type="entry name" value="BTB"/>
    <property type="match status" value="1"/>
</dbReference>
<dbReference type="OrthoDB" id="6359943at2759"/>
<dbReference type="EMBL" id="CAJPEX010009443">
    <property type="protein sequence ID" value="CAG0924875.1"/>
    <property type="molecule type" value="Genomic_DNA"/>
</dbReference>
<dbReference type="EMBL" id="OA891480">
    <property type="protein sequence ID" value="CAD7284723.1"/>
    <property type="molecule type" value="Genomic_DNA"/>
</dbReference>
<evidence type="ECO:0000256" key="1">
    <source>
        <dbReference type="ARBA" id="ARBA00022473"/>
    </source>
</evidence>
<dbReference type="AlphaFoldDB" id="A0A7R9BZY7"/>
<evidence type="ECO:0000259" key="2">
    <source>
        <dbReference type="PROSITE" id="PS50097"/>
    </source>
</evidence>
<organism evidence="3">
    <name type="scientific">Notodromas monacha</name>
    <dbReference type="NCBI Taxonomy" id="399045"/>
    <lineage>
        <taxon>Eukaryota</taxon>
        <taxon>Metazoa</taxon>
        <taxon>Ecdysozoa</taxon>
        <taxon>Arthropoda</taxon>
        <taxon>Crustacea</taxon>
        <taxon>Oligostraca</taxon>
        <taxon>Ostracoda</taxon>
        <taxon>Podocopa</taxon>
        <taxon>Podocopida</taxon>
        <taxon>Cypridocopina</taxon>
        <taxon>Cypridoidea</taxon>
        <taxon>Cyprididae</taxon>
        <taxon>Notodromas</taxon>
    </lineage>
</organism>
<protein>
    <recommendedName>
        <fullName evidence="2">BTB domain-containing protein</fullName>
    </recommendedName>
</protein>
<proteinExistence type="predicted"/>
<feature type="domain" description="BTB" evidence="2">
    <location>
        <begin position="1"/>
        <end position="57"/>
    </location>
</feature>
<dbReference type="InterPro" id="IPR000210">
    <property type="entry name" value="BTB/POZ_dom"/>
</dbReference>
<accession>A0A7R9BZY7</accession>
<name>A0A7R9BZY7_9CRUS</name>
<dbReference type="SUPFAM" id="SSF54695">
    <property type="entry name" value="POZ domain"/>
    <property type="match status" value="1"/>
</dbReference>
<keyword evidence="1" id="KW-0217">Developmental protein</keyword>
<keyword evidence="4" id="KW-1185">Reference proteome</keyword>
<reference evidence="3" key="1">
    <citation type="submission" date="2020-11" db="EMBL/GenBank/DDBJ databases">
        <authorList>
            <person name="Tran Van P."/>
        </authorList>
    </citation>
    <scope>NUCLEOTIDE SEQUENCE</scope>
</reference>
<dbReference type="InterPro" id="IPR011333">
    <property type="entry name" value="SKP1/BTB/POZ_sf"/>
</dbReference>
<dbReference type="Proteomes" id="UP000678499">
    <property type="component" value="Unassembled WGS sequence"/>
</dbReference>